<feature type="domain" description="PCI" evidence="3">
    <location>
        <begin position="219"/>
        <end position="387"/>
    </location>
</feature>
<comment type="caution">
    <text evidence="4">The sequence shown here is derived from an EMBL/GenBank/DDBJ whole genome shotgun (WGS) entry which is preliminary data.</text>
</comment>
<proteinExistence type="inferred from homology"/>
<dbReference type="STRING" id="329046.A0A1Y2CCM7"/>
<dbReference type="EMBL" id="MCGO01000021">
    <property type="protein sequence ID" value="ORY44783.1"/>
    <property type="molecule type" value="Genomic_DNA"/>
</dbReference>
<keyword evidence="5" id="KW-1185">Reference proteome</keyword>
<dbReference type="GO" id="GO:0043161">
    <property type="term" value="P:proteasome-mediated ubiquitin-dependent protein catabolic process"/>
    <property type="evidence" value="ECO:0007669"/>
    <property type="project" value="EnsemblFungi"/>
</dbReference>
<dbReference type="PANTHER" id="PTHR10678">
    <property type="entry name" value="26S PROTEASOME NON-ATPASE REGULATORY SUBUNIT 11/COP9 SIGNALOSOME COMPLEX SUBUNIT 2"/>
    <property type="match status" value="1"/>
</dbReference>
<dbReference type="Proteomes" id="UP000193642">
    <property type="component" value="Unassembled WGS sequence"/>
</dbReference>
<dbReference type="GO" id="GO:0034515">
    <property type="term" value="C:proteasome storage granule"/>
    <property type="evidence" value="ECO:0007669"/>
    <property type="project" value="EnsemblFungi"/>
</dbReference>
<dbReference type="Pfam" id="PF18055">
    <property type="entry name" value="RPN6_N"/>
    <property type="match status" value="1"/>
</dbReference>
<dbReference type="Pfam" id="PF01399">
    <property type="entry name" value="PCI"/>
    <property type="match status" value="1"/>
</dbReference>
<protein>
    <submittedName>
        <fullName evidence="4">PCI-domain-containing protein</fullName>
    </submittedName>
</protein>
<dbReference type="AlphaFoldDB" id="A0A1Y2CCM7"/>
<accession>A0A1Y2CCM7</accession>
<dbReference type="SUPFAM" id="SSF46785">
    <property type="entry name" value="Winged helix' DNA-binding domain"/>
    <property type="match status" value="1"/>
</dbReference>
<evidence type="ECO:0000256" key="2">
    <source>
        <dbReference type="ARBA" id="ARBA00022942"/>
    </source>
</evidence>
<dbReference type="OrthoDB" id="1418352at2759"/>
<evidence type="ECO:0000313" key="5">
    <source>
        <dbReference type="Proteomes" id="UP000193642"/>
    </source>
</evidence>
<dbReference type="GO" id="GO:0043248">
    <property type="term" value="P:proteasome assembly"/>
    <property type="evidence" value="ECO:0007669"/>
    <property type="project" value="EnsemblFungi"/>
</dbReference>
<dbReference type="InterPro" id="IPR036390">
    <property type="entry name" value="WH_DNA-bd_sf"/>
</dbReference>
<dbReference type="Pfam" id="PF18503">
    <property type="entry name" value="RPN6_C_helix"/>
    <property type="match status" value="1"/>
</dbReference>
<sequence>MTQTTIEHVKQIDDVAKKTPAKAVDAYKTVLSAKDNTDIAAKELALVKLGELLASQKDVNGLAELVQTSRPVLLEIAKAKAARVVKSLIDHFSNIPGALDTQVKVCKEFIDWAVAEKRIYLKQSLETRLAALYLDNKMYADSLSLVGALNKELKRLDDKSVLMEVQLLESRVHHATRNLPKARAALTSARTSANSIYCPPLMQAQLDQQSGILHAEEKDYKTAYSYFYEALEGFSTQDDSRAVLSLKYLLLCKIMLNLADDVFSIINSKMALKYAGVDIEAMKAVATAHQNRSLLEFEQSMNKFKNELRNDPIINAHLDELYDSLLQQNLLRVIEPFSRVEIAHVAHLVKLPTQQVEVKLSQMILDGVFHGILDQGAGCLIVFEDPEHDKTYAAALDTLKNMGNVVESLYEKAAILS</sequence>
<dbReference type="SMART" id="SM00753">
    <property type="entry name" value="PAM"/>
    <property type="match status" value="1"/>
</dbReference>
<evidence type="ECO:0000313" key="4">
    <source>
        <dbReference type="EMBL" id="ORY44783.1"/>
    </source>
</evidence>
<keyword evidence="2" id="KW-0647">Proteasome</keyword>
<evidence type="ECO:0000256" key="1">
    <source>
        <dbReference type="ARBA" id="ARBA00007454"/>
    </source>
</evidence>
<dbReference type="FunFam" id="1.25.40.570:FF:000007">
    <property type="entry name" value="26S proteasome non-ATPase regulatory subunit 11"/>
    <property type="match status" value="1"/>
</dbReference>
<dbReference type="InterPro" id="IPR050871">
    <property type="entry name" value="26S_Proteasome/COP9_Components"/>
</dbReference>
<name>A0A1Y2CCM7_9FUNG</name>
<evidence type="ECO:0000259" key="3">
    <source>
        <dbReference type="PROSITE" id="PS50250"/>
    </source>
</evidence>
<dbReference type="InterPro" id="IPR040780">
    <property type="entry name" value="Rpn6_C_helix"/>
</dbReference>
<dbReference type="GO" id="GO:0005198">
    <property type="term" value="F:structural molecule activity"/>
    <property type="evidence" value="ECO:0007669"/>
    <property type="project" value="EnsemblFungi"/>
</dbReference>
<reference evidence="4 5" key="1">
    <citation type="submission" date="2016-07" db="EMBL/GenBank/DDBJ databases">
        <title>Pervasive Adenine N6-methylation of Active Genes in Fungi.</title>
        <authorList>
            <consortium name="DOE Joint Genome Institute"/>
            <person name="Mondo S.J."/>
            <person name="Dannebaum R.O."/>
            <person name="Kuo R.C."/>
            <person name="Labutti K."/>
            <person name="Haridas S."/>
            <person name="Kuo A."/>
            <person name="Salamov A."/>
            <person name="Ahrendt S.R."/>
            <person name="Lipzen A."/>
            <person name="Sullivan W."/>
            <person name="Andreopoulos W.B."/>
            <person name="Clum A."/>
            <person name="Lindquist E."/>
            <person name="Daum C."/>
            <person name="Ramamoorthy G.K."/>
            <person name="Gryganskyi A."/>
            <person name="Culley D."/>
            <person name="Magnuson J.K."/>
            <person name="James T.Y."/>
            <person name="O'Malley M.A."/>
            <person name="Stajich J.E."/>
            <person name="Spatafora J.W."/>
            <person name="Visel A."/>
            <person name="Grigoriev I.V."/>
        </authorList>
    </citation>
    <scope>NUCLEOTIDE SEQUENCE [LARGE SCALE GENOMIC DNA]</scope>
    <source>
        <strain evidence="4 5">JEL800</strain>
    </source>
</reference>
<dbReference type="InterPro" id="IPR000717">
    <property type="entry name" value="PCI_dom"/>
</dbReference>
<comment type="similarity">
    <text evidence="1">Belongs to the proteasome subunit S9 family.</text>
</comment>
<dbReference type="InterPro" id="IPR040773">
    <property type="entry name" value="Rpn6_N"/>
</dbReference>
<dbReference type="Gene3D" id="1.25.40.570">
    <property type="match status" value="1"/>
</dbReference>
<organism evidence="4 5">
    <name type="scientific">Rhizoclosmatium globosum</name>
    <dbReference type="NCBI Taxonomy" id="329046"/>
    <lineage>
        <taxon>Eukaryota</taxon>
        <taxon>Fungi</taxon>
        <taxon>Fungi incertae sedis</taxon>
        <taxon>Chytridiomycota</taxon>
        <taxon>Chytridiomycota incertae sedis</taxon>
        <taxon>Chytridiomycetes</taxon>
        <taxon>Chytridiales</taxon>
        <taxon>Chytriomycetaceae</taxon>
        <taxon>Rhizoclosmatium</taxon>
    </lineage>
</organism>
<dbReference type="SMART" id="SM00088">
    <property type="entry name" value="PINT"/>
    <property type="match status" value="1"/>
</dbReference>
<dbReference type="GO" id="GO:0008541">
    <property type="term" value="C:proteasome regulatory particle, lid subcomplex"/>
    <property type="evidence" value="ECO:0007669"/>
    <property type="project" value="EnsemblFungi"/>
</dbReference>
<gene>
    <name evidence="4" type="ORF">BCR33DRAFT_716739</name>
</gene>
<dbReference type="PROSITE" id="PS50250">
    <property type="entry name" value="PCI"/>
    <property type="match status" value="1"/>
</dbReference>